<dbReference type="EMBL" id="AP026709">
    <property type="protein sequence ID" value="BDQ36154.1"/>
    <property type="molecule type" value="Genomic_DNA"/>
</dbReference>
<gene>
    <name evidence="1" type="ORF">SYK_05140</name>
</gene>
<name>A0ABM8AXA1_9BACT</name>
<dbReference type="RefSeq" id="WP_281762076.1">
    <property type="nucleotide sequence ID" value="NZ_AP026709.1"/>
</dbReference>
<reference evidence="1 2" key="1">
    <citation type="submission" date="2022-08" db="EMBL/GenBank/DDBJ databases">
        <title>Genome Sequence of the sulphate-reducing bacterium, Pseudodesulfovibrio sp. SYK.</title>
        <authorList>
            <person name="Kondo R."/>
            <person name="Kataoka T."/>
        </authorList>
    </citation>
    <scope>NUCLEOTIDE SEQUENCE [LARGE SCALE GENOMIC DNA]</scope>
    <source>
        <strain evidence="1 2">SYK</strain>
    </source>
</reference>
<proteinExistence type="predicted"/>
<accession>A0ABM8AXA1</accession>
<dbReference type="Proteomes" id="UP001317742">
    <property type="component" value="Chromosome"/>
</dbReference>
<sequence length="74" mass="8525">MARPKHKSLDTLEGLRDEMLRLYLKAKSGKIEPKELGKLIYALNTVSQLIREIEVVDRLDKLEETQEMLNDVSA</sequence>
<organism evidence="1 2">
    <name type="scientific">Pseudodesulfovibrio nedwellii</name>
    <dbReference type="NCBI Taxonomy" id="2973072"/>
    <lineage>
        <taxon>Bacteria</taxon>
        <taxon>Pseudomonadati</taxon>
        <taxon>Thermodesulfobacteriota</taxon>
        <taxon>Desulfovibrionia</taxon>
        <taxon>Desulfovibrionales</taxon>
        <taxon>Desulfovibrionaceae</taxon>
    </lineage>
</organism>
<evidence type="ECO:0000313" key="2">
    <source>
        <dbReference type="Proteomes" id="UP001317742"/>
    </source>
</evidence>
<protein>
    <submittedName>
        <fullName evidence="1">Uncharacterized protein</fullName>
    </submittedName>
</protein>
<evidence type="ECO:0000313" key="1">
    <source>
        <dbReference type="EMBL" id="BDQ36154.1"/>
    </source>
</evidence>
<keyword evidence="2" id="KW-1185">Reference proteome</keyword>